<keyword evidence="1" id="KW-0472">Membrane</keyword>
<name>A0A9D4BI30_DREPO</name>
<keyword evidence="1" id="KW-0812">Transmembrane</keyword>
<reference evidence="2" key="2">
    <citation type="submission" date="2020-11" db="EMBL/GenBank/DDBJ databases">
        <authorList>
            <person name="McCartney M.A."/>
            <person name="Auch B."/>
            <person name="Kono T."/>
            <person name="Mallez S."/>
            <person name="Becker A."/>
            <person name="Gohl D.M."/>
            <person name="Silverstein K.A.T."/>
            <person name="Koren S."/>
            <person name="Bechman K.B."/>
            <person name="Herman A."/>
            <person name="Abrahante J.E."/>
            <person name="Garbe J."/>
        </authorList>
    </citation>
    <scope>NUCLEOTIDE SEQUENCE</scope>
    <source>
        <strain evidence="2">Duluth1</strain>
        <tissue evidence="2">Whole animal</tissue>
    </source>
</reference>
<dbReference type="Proteomes" id="UP000828390">
    <property type="component" value="Unassembled WGS sequence"/>
</dbReference>
<organism evidence="2 3">
    <name type="scientific">Dreissena polymorpha</name>
    <name type="common">Zebra mussel</name>
    <name type="synonym">Mytilus polymorpha</name>
    <dbReference type="NCBI Taxonomy" id="45954"/>
    <lineage>
        <taxon>Eukaryota</taxon>
        <taxon>Metazoa</taxon>
        <taxon>Spiralia</taxon>
        <taxon>Lophotrochozoa</taxon>
        <taxon>Mollusca</taxon>
        <taxon>Bivalvia</taxon>
        <taxon>Autobranchia</taxon>
        <taxon>Heteroconchia</taxon>
        <taxon>Euheterodonta</taxon>
        <taxon>Imparidentia</taxon>
        <taxon>Neoheterodontei</taxon>
        <taxon>Myida</taxon>
        <taxon>Dreissenoidea</taxon>
        <taxon>Dreissenidae</taxon>
        <taxon>Dreissena</taxon>
    </lineage>
</organism>
<accession>A0A9D4BI30</accession>
<feature type="transmembrane region" description="Helical" evidence="1">
    <location>
        <begin position="69"/>
        <end position="89"/>
    </location>
</feature>
<keyword evidence="3" id="KW-1185">Reference proteome</keyword>
<reference evidence="2" key="1">
    <citation type="journal article" date="2019" name="bioRxiv">
        <title>The Genome of the Zebra Mussel, Dreissena polymorpha: A Resource for Invasive Species Research.</title>
        <authorList>
            <person name="McCartney M.A."/>
            <person name="Auch B."/>
            <person name="Kono T."/>
            <person name="Mallez S."/>
            <person name="Zhang Y."/>
            <person name="Obille A."/>
            <person name="Becker A."/>
            <person name="Abrahante J.E."/>
            <person name="Garbe J."/>
            <person name="Badalamenti J.P."/>
            <person name="Herman A."/>
            <person name="Mangelson H."/>
            <person name="Liachko I."/>
            <person name="Sullivan S."/>
            <person name="Sone E.D."/>
            <person name="Koren S."/>
            <person name="Silverstein K.A.T."/>
            <person name="Beckman K.B."/>
            <person name="Gohl D.M."/>
        </authorList>
    </citation>
    <scope>NUCLEOTIDE SEQUENCE</scope>
    <source>
        <strain evidence="2">Duluth1</strain>
        <tissue evidence="2">Whole animal</tissue>
    </source>
</reference>
<feature type="transmembrane region" description="Helical" evidence="1">
    <location>
        <begin position="6"/>
        <end position="31"/>
    </location>
</feature>
<dbReference type="AlphaFoldDB" id="A0A9D4BI30"/>
<gene>
    <name evidence="2" type="ORF">DPMN_083256</name>
</gene>
<comment type="caution">
    <text evidence="2">The sequence shown here is derived from an EMBL/GenBank/DDBJ whole genome shotgun (WGS) entry which is preliminary data.</text>
</comment>
<evidence type="ECO:0000313" key="3">
    <source>
        <dbReference type="Proteomes" id="UP000828390"/>
    </source>
</evidence>
<keyword evidence="1" id="KW-1133">Transmembrane helix</keyword>
<proteinExistence type="predicted"/>
<sequence>MYSCSQFLSVHICSQFLSVYICSQFLSVYIYSRFLSVYIHHGNKYLEEDVDDRIKDSLQGIVRQLEGKYVAFFSICITPLMGVGVHLAVTLQVNIDVLTFLHFGLISL</sequence>
<dbReference type="EMBL" id="JAIWYP010000016">
    <property type="protein sequence ID" value="KAH3695797.1"/>
    <property type="molecule type" value="Genomic_DNA"/>
</dbReference>
<evidence type="ECO:0000313" key="2">
    <source>
        <dbReference type="EMBL" id="KAH3695797.1"/>
    </source>
</evidence>
<evidence type="ECO:0000256" key="1">
    <source>
        <dbReference type="SAM" id="Phobius"/>
    </source>
</evidence>
<protein>
    <submittedName>
        <fullName evidence="2">Uncharacterized protein</fullName>
    </submittedName>
</protein>